<dbReference type="eggNOG" id="KOG1216">
    <property type="taxonomic scope" value="Eukaryota"/>
</dbReference>
<name>G3HB89_CRIGR</name>
<dbReference type="InterPro" id="IPR001007">
    <property type="entry name" value="VWF_dom"/>
</dbReference>
<feature type="disulfide bond" evidence="13">
    <location>
        <begin position="1371"/>
        <end position="1386"/>
    </location>
</feature>
<feature type="disulfide bond" evidence="13">
    <location>
        <begin position="1203"/>
        <end position="1215"/>
    </location>
</feature>
<dbReference type="Proteomes" id="UP000001075">
    <property type="component" value="Unassembled WGS sequence"/>
</dbReference>
<feature type="domain" description="VWFD" evidence="17">
    <location>
        <begin position="447"/>
        <end position="623"/>
    </location>
</feature>
<feature type="domain" description="VWFD" evidence="17">
    <location>
        <begin position="902"/>
        <end position="986"/>
    </location>
</feature>
<dbReference type="InterPro" id="IPR050780">
    <property type="entry name" value="Mucin_vWF_Thrombospondin_sf"/>
</dbReference>
<keyword evidence="10 13" id="KW-1015">Disulfide bond</keyword>
<dbReference type="eggNOG" id="KOG3538">
    <property type="taxonomic scope" value="Eukaryota"/>
</dbReference>
<dbReference type="InterPro" id="IPR000884">
    <property type="entry name" value="TSP1_rpt"/>
</dbReference>
<comment type="function">
    <text evidence="12">Involved in the modulation of neuronal aggregation. May be involved in developmental events during the formation of the central nervous system.</text>
</comment>
<evidence type="ECO:0000256" key="14">
    <source>
        <dbReference type="SAM" id="MobiDB-lite"/>
    </source>
</evidence>
<dbReference type="InterPro" id="IPR036084">
    <property type="entry name" value="Ser_inhib-like_sf"/>
</dbReference>
<feature type="disulfide bond" evidence="13">
    <location>
        <begin position="1279"/>
        <end position="1291"/>
    </location>
</feature>
<dbReference type="PANTHER" id="PTHR11339">
    <property type="entry name" value="EXTRACELLULAR MATRIX GLYCOPROTEIN RELATED"/>
    <property type="match status" value="1"/>
</dbReference>
<feature type="disulfide bond" evidence="13">
    <location>
        <begin position="1352"/>
        <end position="1364"/>
    </location>
</feature>
<evidence type="ECO:0000256" key="4">
    <source>
        <dbReference type="ARBA" id="ARBA00022525"/>
    </source>
</evidence>
<evidence type="ECO:0000256" key="10">
    <source>
        <dbReference type="ARBA" id="ARBA00023157"/>
    </source>
</evidence>
<evidence type="ECO:0000256" key="5">
    <source>
        <dbReference type="ARBA" id="ARBA00022536"/>
    </source>
</evidence>
<dbReference type="PROSITE" id="PS50022">
    <property type="entry name" value="FA58C_3"/>
    <property type="match status" value="1"/>
</dbReference>
<dbReference type="FunFam" id="2.10.25.10:FF:000055">
    <property type="entry name" value="alpha-tectorin isoform X1"/>
    <property type="match status" value="2"/>
</dbReference>
<dbReference type="SMART" id="SM00214">
    <property type="entry name" value="VWC"/>
    <property type="match status" value="2"/>
</dbReference>
<dbReference type="Pfam" id="PF01826">
    <property type="entry name" value="TIL"/>
    <property type="match status" value="4"/>
</dbReference>
<dbReference type="PANTHER" id="PTHR11339:SF396">
    <property type="entry name" value="SCO-SPONDIN"/>
    <property type="match status" value="1"/>
</dbReference>
<dbReference type="FunFam" id="4.10.400.10:FF:000243">
    <property type="entry name" value="SCO-spondin"/>
    <property type="match status" value="1"/>
</dbReference>
<dbReference type="InterPro" id="IPR014853">
    <property type="entry name" value="VWF/SSPO/ZAN-like_Cys-rich_dom"/>
</dbReference>
<evidence type="ECO:0000313" key="18">
    <source>
        <dbReference type="EMBL" id="EGV91807.1"/>
    </source>
</evidence>
<dbReference type="GO" id="GO:0007155">
    <property type="term" value="P:cell adhesion"/>
    <property type="evidence" value="ECO:0007669"/>
    <property type="project" value="UniProtKB-KW"/>
</dbReference>
<sequence>MLWALTHGRWCEQTETIHIEEEITPRQEDLVPCTSLYHYIRLGWRLDLPWRGHVGLTRPPALGLCAIYKPPETRPATGNRTVRACCPGWGGPHCTDGAVGQLWSQRQRLSATCSTWSGFHYQTFDGRHYHFLGQCTYLLAGAVDSTWAVHLRPRVHCPKPTHCSLVQVMMGPEEVLIQDGEVSVKGQPVPVGEPRLLHVEVAKGCEGALQGTQTGLEAGKLQAQAQDMCHKLLEDPFWQCHAQVPLDEYHETCLFAYCVGTKAGPEGQQEAVCATFANYARACARKHIYVHWRKPGFCGMLGLPTKLTKILERPVPEGPWLSPMAYWISKANPSQNIFVPTERLCPGGQLYSDCVSSCPPSCSAVAQGEEGSCGKECVSGCECPDSLFWDGSRCVPAAHCPCYHRRQRYAPGDIVNQLCNPCALSTLYALSICQDGRWHCAQALCPAECAVGGDGHYLTFDGRSFSFRGNPGCHYSLVQDSVKGQLLIALEHGACDTGSCLHALSVFLGNTHIQLRYSGSLLGAVLVDGKDIDLPWIAEGFNVSHASSTFLLLRWPGAWVLWGVADSAAYITLDPHHAYQVQGLCGTFTWKQQDDFLTPAGDIETSVAAFAGKFKVSGDGRCPWMDNIPLSACSTYSQRLVFAEAACAILHGPTFQECHGLVDRESFRLRCLEAVCGCAPGRNCLCSVLSAYARRCAQEGVLLQWRNETLCPILCPGGQAYQECAPMCGHHCGEPEECKELGGCVAGCNCPPGLLWAPEGQCVSPSMCPCQLGGHHYTFGTTTTTKDCSHCVCQERGLWNCTSNHCPPQRALCPQEFIYAPGACLLTCDSLSANHSCLAGSTDGCVCPPGTVLLDKRCVSPELCPCRHNGQWYPPNATIQEDCNICVCQGQRWHCTGQRCSGWCQASGAPHYVTFDGLVLTFPGACEYLLVREASGRFSVSIQNLPCGASGLTCTKALAVRLDGTVVHMLRGQAVTVNGVNTHRVNWAQARCGVILQPIFAPCHTEVPPQQHYEWCVYDACGCDTGGDCECLCSAIAAYADECARHRHHVRWRSQGLCPLQCEGGQVYEACGSTCPPTCHDHHPETRWQCQAISCVEGCFCPEGTLLHGGACVELPACPCEWDGSFFPPGTVLQKDCGNCTCQESRWHCGGDGVPCEEMKTGCAEGEALCRESGHCVPLEWLCDNQDDCGDGSDEEGCATSGCGEGQMSCQSGHCLPLALLCDGQDDCGDGTDEKGCPCPHGSLACADGRCLPPALLCNGHPDCLDAADEESCLGQLSCTSGEISCEDGTCIRARQLCDGVWDCPEGADEGPGHCPLPSLPTPPAGTWQSPSTSSLNTASSPMGSASPASPCGLFEFQCRSGECTPQGWRCDQEEDCPDASDELDCGGPCMLHQVPCAHSQHCLSPGQLCDGVPQCPDGSDEDPEACEGLSVPGGPNRTGVPCPEFSCPNGTCIDFLLVCDGNPDCELDNEAESSLEEQGCGAWSSWGPWEQCSQTCGPGVQGRSRHCSPSSLPVLKNCTGPQHQSQACFMEACPVDAEWSSWSPWSLCSEPCGGTMTRHRQCHPPQNGGQDCVLLPGSPRTTHQTNPCPQEGCPNATCFGELVFQPCAPCPLTCDDISDQTVCSPDRPCSSPGCWCPEGQVLGTDGRCLRPRQCPCLVNGTRYWPGQHIKVNCQLCLCQDGRPHRCRPNPECSVDCGWSSWSPWAECLGPCSSQSLQWSFRSPNNPRLSGRGRQCHGIHRKARRCQTEPCEGCEQWGLMHHVGERWRGGPCMVCECLHGGVTRCSLYCPLGSCPQGWVLVEGMGESCCHCALPGKNQTLAPRTTPAPASSPQIGAPLITYVLPPLGNACYSPLGLAQLPMWASSQHLEHPTWAAMGAPTTGPGPREDAYAEWHSQPLYLQMDLMQPRNLTGIMVQGVGSSAAYVASLSLQFSSDGLQWHDSVSSLPKSQPPPTVLSTPVPWGK</sequence>
<evidence type="ECO:0000259" key="16">
    <source>
        <dbReference type="PROSITE" id="PS50184"/>
    </source>
</evidence>
<feature type="disulfide bond" evidence="13">
    <location>
        <begin position="1258"/>
        <end position="1273"/>
    </location>
</feature>
<dbReference type="GlyGen" id="G3HB89">
    <property type="glycosylation" value="1 site"/>
</dbReference>
<dbReference type="eggNOG" id="KOG4475">
    <property type="taxonomic scope" value="Eukaryota"/>
</dbReference>
<keyword evidence="5" id="KW-0245">EGF-like domain</keyword>
<dbReference type="SUPFAM" id="SSF57603">
    <property type="entry name" value="FnI-like domain"/>
    <property type="match status" value="1"/>
</dbReference>
<dbReference type="InterPro" id="IPR036383">
    <property type="entry name" value="TSP1_rpt_sf"/>
</dbReference>
<dbReference type="InterPro" id="IPR036055">
    <property type="entry name" value="LDL_receptor-like_sf"/>
</dbReference>
<feature type="compositionally biased region" description="Low complexity" evidence="14">
    <location>
        <begin position="1330"/>
        <end position="1344"/>
    </location>
</feature>
<keyword evidence="9" id="KW-0130">Cell adhesion</keyword>
<gene>
    <name evidence="18" type="ORF">I79_007710</name>
</gene>
<comment type="similarity">
    <text evidence="2">Belongs to the thrombospondin family.</text>
</comment>
<evidence type="ECO:0000256" key="8">
    <source>
        <dbReference type="ARBA" id="ARBA00022837"/>
    </source>
</evidence>
<dbReference type="PROSITE" id="PS01209">
    <property type="entry name" value="LDLRA_1"/>
    <property type="match status" value="1"/>
</dbReference>
<dbReference type="PROSITE" id="PS51233">
    <property type="entry name" value="VWFD"/>
    <property type="match status" value="3"/>
</dbReference>
<feature type="disulfide bond" evidence="13">
    <location>
        <begin position="1239"/>
        <end position="1251"/>
    </location>
</feature>
<feature type="disulfide bond" evidence="13">
    <location>
        <begin position="1183"/>
        <end position="1198"/>
    </location>
</feature>
<dbReference type="EMBL" id="JH000263">
    <property type="protein sequence ID" value="EGV91807.1"/>
    <property type="molecule type" value="Genomic_DNA"/>
</dbReference>
<feature type="disulfide bond" evidence="13">
    <location>
        <begin position="1448"/>
        <end position="1466"/>
    </location>
</feature>
<feature type="region of interest" description="Disordered" evidence="14">
    <location>
        <begin position="1941"/>
        <end position="1964"/>
    </location>
</feature>
<dbReference type="SUPFAM" id="SSF82895">
    <property type="entry name" value="TSP-1 type 1 repeat"/>
    <property type="match status" value="3"/>
</dbReference>
<evidence type="ECO:0000256" key="2">
    <source>
        <dbReference type="ARBA" id="ARBA00009456"/>
    </source>
</evidence>
<dbReference type="eggNOG" id="KOG1215">
    <property type="taxonomic scope" value="Eukaryota"/>
</dbReference>
<dbReference type="GO" id="GO:0031012">
    <property type="term" value="C:extracellular matrix"/>
    <property type="evidence" value="ECO:0007669"/>
    <property type="project" value="TreeGrafter"/>
</dbReference>
<comment type="caution">
    <text evidence="13">Lacks conserved residue(s) required for the propagation of feature annotation.</text>
</comment>
<keyword evidence="8" id="KW-0106">Calcium</keyword>
<proteinExistence type="inferred from homology"/>
<dbReference type="Gene3D" id="2.60.120.260">
    <property type="entry name" value="Galactose-binding domain-like"/>
    <property type="match status" value="1"/>
</dbReference>
<evidence type="ECO:0000256" key="12">
    <source>
        <dbReference type="ARBA" id="ARBA00045981"/>
    </source>
</evidence>
<dbReference type="Gene3D" id="4.10.400.10">
    <property type="entry name" value="Low-density Lipoprotein Receptor"/>
    <property type="match status" value="6"/>
</dbReference>
<accession>G3HB89</accession>
<reference evidence="19" key="1">
    <citation type="journal article" date="2011" name="Nat. Biotechnol.">
        <title>The genomic sequence of the Chinese hamster ovary (CHO)-K1 cell line.</title>
        <authorList>
            <person name="Xu X."/>
            <person name="Nagarajan H."/>
            <person name="Lewis N.E."/>
            <person name="Pan S."/>
            <person name="Cai Z."/>
            <person name="Liu X."/>
            <person name="Chen W."/>
            <person name="Xie M."/>
            <person name="Wang W."/>
            <person name="Hammond S."/>
            <person name="Andersen M.R."/>
            <person name="Neff N."/>
            <person name="Passarelli B."/>
            <person name="Koh W."/>
            <person name="Fan H.C."/>
            <person name="Wang J."/>
            <person name="Gui Y."/>
            <person name="Lee K.H."/>
            <person name="Betenbaugh M.J."/>
            <person name="Quake S.R."/>
            <person name="Famili I."/>
            <person name="Palsson B.O."/>
            <person name="Wang J."/>
        </authorList>
    </citation>
    <scope>NUCLEOTIDE SEQUENCE [LARGE SCALE GENOMIC DNA]</scope>
    <source>
        <strain evidence="19">CHO K1 cell line</strain>
    </source>
</reference>
<dbReference type="PROSITE" id="PS50068">
    <property type="entry name" value="LDLRA_2"/>
    <property type="match status" value="7"/>
</dbReference>
<dbReference type="PROSITE" id="PS50184">
    <property type="entry name" value="VWFC_2"/>
    <property type="match status" value="1"/>
</dbReference>
<dbReference type="Pfam" id="PF00057">
    <property type="entry name" value="Ldl_recept_a"/>
    <property type="match status" value="5"/>
</dbReference>
<keyword evidence="6" id="KW-0732">Signal</keyword>
<dbReference type="Pfam" id="PF08742">
    <property type="entry name" value="C8"/>
    <property type="match status" value="3"/>
</dbReference>
<dbReference type="STRING" id="10029.G3HB89"/>
<keyword evidence="4" id="KW-0964">Secreted</keyword>
<dbReference type="CDD" id="cd00112">
    <property type="entry name" value="LDLa"/>
    <property type="match status" value="7"/>
</dbReference>
<feature type="region of interest" description="Disordered" evidence="14">
    <location>
        <begin position="1315"/>
        <end position="1344"/>
    </location>
</feature>
<protein>
    <recommendedName>
        <fullName evidence="3">SCO-spondin</fullName>
    </recommendedName>
</protein>
<dbReference type="GO" id="GO:0005615">
    <property type="term" value="C:extracellular space"/>
    <property type="evidence" value="ECO:0007669"/>
    <property type="project" value="TreeGrafter"/>
</dbReference>
<dbReference type="SUPFAM" id="SSF49785">
    <property type="entry name" value="Galactose-binding domain-like"/>
    <property type="match status" value="1"/>
</dbReference>
<dbReference type="Gene3D" id="2.10.25.10">
    <property type="entry name" value="Laminin"/>
    <property type="match status" value="5"/>
</dbReference>
<feature type="disulfide bond" evidence="13">
    <location>
        <begin position="1246"/>
        <end position="1264"/>
    </location>
</feature>
<evidence type="ECO:0000313" key="19">
    <source>
        <dbReference type="Proteomes" id="UP000001075"/>
    </source>
</evidence>
<dbReference type="PRINTS" id="PR00261">
    <property type="entry name" value="LDLRECEPTOR"/>
</dbReference>
<feature type="disulfide bond" evidence="13">
    <location>
        <begin position="1286"/>
        <end position="1304"/>
    </location>
</feature>
<evidence type="ECO:0000259" key="17">
    <source>
        <dbReference type="PROSITE" id="PS51233"/>
    </source>
</evidence>
<dbReference type="InterPro" id="IPR023415">
    <property type="entry name" value="LDLR_class-A_CS"/>
</dbReference>
<dbReference type="Gene3D" id="2.20.100.10">
    <property type="entry name" value="Thrombospondin type-1 (TSP1) repeat"/>
    <property type="match status" value="3"/>
</dbReference>
<feature type="disulfide bond" evidence="13">
    <location>
        <begin position="1210"/>
        <end position="1228"/>
    </location>
</feature>
<evidence type="ECO:0000256" key="6">
    <source>
        <dbReference type="ARBA" id="ARBA00022729"/>
    </source>
</evidence>
<dbReference type="Pfam" id="PF00754">
    <property type="entry name" value="F5_F8_type_C"/>
    <property type="match status" value="1"/>
</dbReference>
<dbReference type="InterPro" id="IPR002172">
    <property type="entry name" value="LDrepeatLR_classA_rpt"/>
</dbReference>
<dbReference type="InterPro" id="IPR000421">
    <property type="entry name" value="FA58C"/>
</dbReference>
<evidence type="ECO:0000256" key="3">
    <source>
        <dbReference type="ARBA" id="ARBA00020523"/>
    </source>
</evidence>
<dbReference type="InterPro" id="IPR008979">
    <property type="entry name" value="Galactose-bd-like_sf"/>
</dbReference>
<dbReference type="PROSITE" id="PS50092">
    <property type="entry name" value="TSP1"/>
    <property type="match status" value="3"/>
</dbReference>
<evidence type="ECO:0000256" key="7">
    <source>
        <dbReference type="ARBA" id="ARBA00022737"/>
    </source>
</evidence>
<feature type="disulfide bond" evidence="13">
    <location>
        <begin position="1222"/>
        <end position="1237"/>
    </location>
</feature>
<dbReference type="SMART" id="SM00209">
    <property type="entry name" value="TSP1"/>
    <property type="match status" value="3"/>
</dbReference>
<dbReference type="FunFam" id="2.20.100.10:FF:000080">
    <property type="entry name" value="SCO-spondin"/>
    <property type="match status" value="1"/>
</dbReference>
<feature type="domain" description="F5/8 type C" evidence="15">
    <location>
        <begin position="1850"/>
        <end position="1939"/>
    </location>
</feature>
<dbReference type="SMART" id="SM00832">
    <property type="entry name" value="C8"/>
    <property type="match status" value="3"/>
</dbReference>
<comment type="subcellular location">
    <subcellularLocation>
        <location evidence="1">Secreted</location>
        <location evidence="1">Extracellular space</location>
    </subcellularLocation>
</comment>
<evidence type="ECO:0000256" key="11">
    <source>
        <dbReference type="ARBA" id="ARBA00023180"/>
    </source>
</evidence>
<dbReference type="SMART" id="SM00192">
    <property type="entry name" value="LDLa"/>
    <property type="match status" value="7"/>
</dbReference>
<organism evidence="18 19">
    <name type="scientific">Cricetulus griseus</name>
    <name type="common">Chinese hamster</name>
    <name type="synonym">Cricetulus barabensis griseus</name>
    <dbReference type="NCBI Taxonomy" id="10029"/>
    <lineage>
        <taxon>Eukaryota</taxon>
        <taxon>Metazoa</taxon>
        <taxon>Chordata</taxon>
        <taxon>Craniata</taxon>
        <taxon>Vertebrata</taxon>
        <taxon>Euteleostomi</taxon>
        <taxon>Mammalia</taxon>
        <taxon>Eutheria</taxon>
        <taxon>Euarchontoglires</taxon>
        <taxon>Glires</taxon>
        <taxon>Rodentia</taxon>
        <taxon>Myomorpha</taxon>
        <taxon>Muroidea</taxon>
        <taxon>Cricetidae</taxon>
        <taxon>Cricetinae</taxon>
        <taxon>Cricetulus</taxon>
    </lineage>
</organism>
<evidence type="ECO:0000256" key="13">
    <source>
        <dbReference type="PROSITE-ProRule" id="PRU00124"/>
    </source>
</evidence>
<evidence type="ECO:0000256" key="9">
    <source>
        <dbReference type="ARBA" id="ARBA00022889"/>
    </source>
</evidence>
<dbReference type="SMART" id="SM00216">
    <property type="entry name" value="VWD"/>
    <property type="match status" value="3"/>
</dbReference>
<feature type="domain" description="VWFC" evidence="16">
    <location>
        <begin position="1752"/>
        <end position="1812"/>
    </location>
</feature>
<dbReference type="InterPro" id="IPR002919">
    <property type="entry name" value="TIL_dom"/>
</dbReference>
<keyword evidence="11" id="KW-0325">Glycoprotein</keyword>
<evidence type="ECO:0000259" key="15">
    <source>
        <dbReference type="PROSITE" id="PS50022"/>
    </source>
</evidence>
<dbReference type="InterPro" id="IPR001846">
    <property type="entry name" value="VWF_type-D"/>
</dbReference>
<evidence type="ECO:0000256" key="1">
    <source>
        <dbReference type="ARBA" id="ARBA00004239"/>
    </source>
</evidence>
<feature type="domain" description="VWFD" evidence="17">
    <location>
        <begin position="111"/>
        <end position="191"/>
    </location>
</feature>
<dbReference type="SUPFAM" id="SSF57424">
    <property type="entry name" value="LDL receptor-like module"/>
    <property type="match status" value="7"/>
</dbReference>
<dbReference type="InParanoid" id="G3HB89"/>
<dbReference type="Pfam" id="PF00094">
    <property type="entry name" value="VWD"/>
    <property type="match status" value="3"/>
</dbReference>
<keyword evidence="7" id="KW-0677">Repeat</keyword>
<feature type="disulfide bond" evidence="13">
    <location>
        <begin position="1359"/>
        <end position="1377"/>
    </location>
</feature>
<dbReference type="CDD" id="cd19941">
    <property type="entry name" value="TIL"/>
    <property type="match status" value="5"/>
</dbReference>
<dbReference type="SUPFAM" id="SSF57567">
    <property type="entry name" value="Serine protease inhibitors"/>
    <property type="match status" value="5"/>
</dbReference>